<dbReference type="SUPFAM" id="SSF47090">
    <property type="entry name" value="PGBD-like"/>
    <property type="match status" value="1"/>
</dbReference>
<feature type="binding site" evidence="9">
    <location>
        <position position="300"/>
    </location>
    <ligand>
        <name>Zn(2+)</name>
        <dbReference type="ChEBI" id="CHEBI:29105"/>
        <label>2</label>
        <note>catalytic</note>
    </ligand>
</feature>
<feature type="binding site" evidence="9">
    <location>
        <position position="263"/>
    </location>
    <ligand>
        <name>Ca(2+)</name>
        <dbReference type="ChEBI" id="CHEBI:29108"/>
        <label>1</label>
    </ligand>
</feature>
<dbReference type="InterPro" id="IPR021190">
    <property type="entry name" value="Pept_M10A"/>
</dbReference>
<comment type="cofactor">
    <cofactor evidence="9">
        <name>Ca(2+)</name>
        <dbReference type="ChEBI" id="CHEBI:29108"/>
    </cofactor>
    <text evidence="9">Can bind about 5 Ca(2+) ions per subunit.</text>
</comment>
<keyword evidence="4" id="KW-0378">Hydrolase</keyword>
<dbReference type="InterPro" id="IPR036365">
    <property type="entry name" value="PGBD-like_sf"/>
</dbReference>
<feature type="domain" description="Peptidase metallopeptidase" evidence="11">
    <location>
        <begin position="173"/>
        <end position="325"/>
    </location>
</feature>
<feature type="binding site" evidence="9">
    <location>
        <position position="223"/>
    </location>
    <ligand>
        <name>Ca(2+)</name>
        <dbReference type="ChEBI" id="CHEBI:29108"/>
        <label>2</label>
    </ligand>
</feature>
<evidence type="ECO:0000256" key="2">
    <source>
        <dbReference type="ARBA" id="ARBA00022670"/>
    </source>
</evidence>
<feature type="binding site" evidence="9">
    <location>
        <position position="248"/>
    </location>
    <ligand>
        <name>Zn(2+)</name>
        <dbReference type="ChEBI" id="CHEBI:29105"/>
        <label>1</label>
    </ligand>
</feature>
<dbReference type="GO" id="GO:0006508">
    <property type="term" value="P:proteolysis"/>
    <property type="evidence" value="ECO:0007669"/>
    <property type="project" value="UniProtKB-KW"/>
</dbReference>
<dbReference type="InterPro" id="IPR033739">
    <property type="entry name" value="M10A_MMP"/>
</dbReference>
<evidence type="ECO:0000256" key="6">
    <source>
        <dbReference type="ARBA" id="ARBA00023049"/>
    </source>
</evidence>
<feature type="binding site" evidence="9">
    <location>
        <position position="235"/>
    </location>
    <ligand>
        <name>Zn(2+)</name>
        <dbReference type="ChEBI" id="CHEBI:29105"/>
        <label>1</label>
    </ligand>
</feature>
<dbReference type="GO" id="GO:0046872">
    <property type="term" value="F:metal ion binding"/>
    <property type="evidence" value="ECO:0007669"/>
    <property type="project" value="UniProtKB-KW"/>
</dbReference>
<feature type="binding site" evidence="9">
    <location>
        <position position="240"/>
    </location>
    <ligand>
        <name>Ca(2+)</name>
        <dbReference type="ChEBI" id="CHEBI:29108"/>
        <label>3</label>
    </ligand>
</feature>
<dbReference type="SMART" id="SM00235">
    <property type="entry name" value="ZnMc"/>
    <property type="match status" value="1"/>
</dbReference>
<evidence type="ECO:0000313" key="13">
    <source>
        <dbReference type="Proteomes" id="UP001567538"/>
    </source>
</evidence>
<dbReference type="PIRSF" id="PIRSF001191">
    <property type="entry name" value="Peptidase_M10A_matrix"/>
    <property type="match status" value="1"/>
</dbReference>
<keyword evidence="2" id="KW-0645">Protease</keyword>
<feature type="chain" id="PRO_5044805421" evidence="10">
    <location>
        <begin position="26"/>
        <end position="325"/>
    </location>
</feature>
<evidence type="ECO:0000256" key="7">
    <source>
        <dbReference type="PIRSR" id="PIRSR001191-1"/>
    </source>
</evidence>
<organism evidence="12 13">
    <name type="scientific">Salvia divinorum</name>
    <name type="common">Maria pastora</name>
    <name type="synonym">Diviner's sage</name>
    <dbReference type="NCBI Taxonomy" id="28513"/>
    <lineage>
        <taxon>Eukaryota</taxon>
        <taxon>Viridiplantae</taxon>
        <taxon>Streptophyta</taxon>
        <taxon>Embryophyta</taxon>
        <taxon>Tracheophyta</taxon>
        <taxon>Spermatophyta</taxon>
        <taxon>Magnoliopsida</taxon>
        <taxon>eudicotyledons</taxon>
        <taxon>Gunneridae</taxon>
        <taxon>Pentapetalae</taxon>
        <taxon>asterids</taxon>
        <taxon>lamiids</taxon>
        <taxon>Lamiales</taxon>
        <taxon>Lamiaceae</taxon>
        <taxon>Nepetoideae</taxon>
        <taxon>Mentheae</taxon>
        <taxon>Salviinae</taxon>
        <taxon>Salvia</taxon>
        <taxon>Salvia subgen. Calosphace</taxon>
    </lineage>
</organism>
<evidence type="ECO:0000313" key="12">
    <source>
        <dbReference type="EMBL" id="KAL1563862.1"/>
    </source>
</evidence>
<dbReference type="InterPro" id="IPR002477">
    <property type="entry name" value="Peptidoglycan-bd-like"/>
</dbReference>
<reference evidence="12 13" key="1">
    <citation type="submission" date="2024-06" db="EMBL/GenBank/DDBJ databases">
        <title>A chromosome level genome sequence of Diviner's sage (Salvia divinorum).</title>
        <authorList>
            <person name="Ford S.A."/>
            <person name="Ro D.-K."/>
            <person name="Ness R.W."/>
            <person name="Phillips M.A."/>
        </authorList>
    </citation>
    <scope>NUCLEOTIDE SEQUENCE [LARGE SCALE GENOMIC DNA]</scope>
    <source>
        <strain evidence="12">SAF-2024a</strain>
        <tissue evidence="12">Leaf</tissue>
    </source>
</reference>
<keyword evidence="10" id="KW-0732">Signal</keyword>
<dbReference type="SUPFAM" id="SSF55486">
    <property type="entry name" value="Metalloproteases ('zincins'), catalytic domain"/>
    <property type="match status" value="1"/>
</dbReference>
<feature type="binding site" evidence="9">
    <location>
        <position position="260"/>
    </location>
    <ligand>
        <name>Ca(2+)</name>
        <dbReference type="ChEBI" id="CHEBI:29108"/>
        <label>3</label>
    </ligand>
</feature>
<dbReference type="CDD" id="cd04278">
    <property type="entry name" value="ZnMc_MMP"/>
    <property type="match status" value="1"/>
</dbReference>
<evidence type="ECO:0000256" key="4">
    <source>
        <dbReference type="ARBA" id="ARBA00022801"/>
    </source>
</evidence>
<keyword evidence="5 8" id="KW-0862">Zinc</keyword>
<feature type="active site" evidence="7">
    <location>
        <position position="283"/>
    </location>
</feature>
<dbReference type="PANTHER" id="PTHR10201">
    <property type="entry name" value="MATRIX METALLOPROTEINASE"/>
    <property type="match status" value="1"/>
</dbReference>
<comment type="cofactor">
    <cofactor evidence="9">
        <name>Zn(2+)</name>
        <dbReference type="ChEBI" id="CHEBI:29105"/>
    </cofactor>
    <text evidence="9">Binds 2 Zn(2+) ions per subunit.</text>
</comment>
<dbReference type="EMBL" id="JBEAFC010000003">
    <property type="protein sequence ID" value="KAL1563862.1"/>
    <property type="molecule type" value="Genomic_DNA"/>
</dbReference>
<dbReference type="PRINTS" id="PR00138">
    <property type="entry name" value="MATRIXIN"/>
</dbReference>
<protein>
    <submittedName>
        <fullName evidence="12">Metalloendoproteinase 3-MMP-like</fullName>
    </submittedName>
</protein>
<evidence type="ECO:0000256" key="3">
    <source>
        <dbReference type="ARBA" id="ARBA00022723"/>
    </source>
</evidence>
<keyword evidence="13" id="KW-1185">Reference proteome</keyword>
<dbReference type="Proteomes" id="UP001567538">
    <property type="component" value="Unassembled WGS sequence"/>
</dbReference>
<dbReference type="GO" id="GO:0004222">
    <property type="term" value="F:metalloendopeptidase activity"/>
    <property type="evidence" value="ECO:0007669"/>
    <property type="project" value="UniProtKB-ARBA"/>
</dbReference>
<evidence type="ECO:0000259" key="11">
    <source>
        <dbReference type="SMART" id="SM00235"/>
    </source>
</evidence>
<evidence type="ECO:0000256" key="9">
    <source>
        <dbReference type="PIRSR" id="PIRSR621190-2"/>
    </source>
</evidence>
<accession>A0ABD1I600</accession>
<feature type="binding site" evidence="9">
    <location>
        <position position="241"/>
    </location>
    <ligand>
        <name>Ca(2+)</name>
        <dbReference type="ChEBI" id="CHEBI:29108"/>
        <label>3</label>
    </ligand>
</feature>
<sequence length="325" mass="36609">MAIKILHLALFTFLVFQFISVIGQARRDNTNNISIIEQARRDNTKNKTTSSFDFIKKLQGCRKGSNKEGIQQLKTYLGKFGYLKNHNQTHPTNDHFDETLESALKAYQQNYHIKPTGTLDPTTISKMTTPRCGVADIINGTNYMHKSRSHGNEHVHVHDHGSITMSHYSFFSGQRKWPNSRTHLTYGFLRYTPAVAIPPIESALQKWASVSCFSFSRGRRYVDLIIGFQWRDHNDGYPFDGLHGVVAHAFAPTDGRLHLDGDELWSIGAVPDAMDLESVALHEIGHLLGLEHSDNEGSIMYPSISAGVVKNLNDDDIQGIRALYN</sequence>
<keyword evidence="9" id="KW-0106">Calcium</keyword>
<feature type="binding site" evidence="9">
    <location>
        <position position="258"/>
    </location>
    <ligand>
        <name>Zn(2+)</name>
        <dbReference type="ChEBI" id="CHEBI:29105"/>
        <label>1</label>
    </ligand>
</feature>
<keyword evidence="3 8" id="KW-0479">Metal-binding</keyword>
<dbReference type="AlphaFoldDB" id="A0ABD1I600"/>
<feature type="signal peptide" evidence="10">
    <location>
        <begin position="1"/>
        <end position="25"/>
    </location>
</feature>
<feature type="binding site" description="in inhibited form" evidence="9">
    <location>
        <position position="132"/>
    </location>
    <ligand>
        <name>Zn(2+)</name>
        <dbReference type="ChEBI" id="CHEBI:29105"/>
        <label>2</label>
        <note>catalytic</note>
    </ligand>
</feature>
<gene>
    <name evidence="12" type="ORF">AAHA92_06283</name>
</gene>
<evidence type="ECO:0000256" key="10">
    <source>
        <dbReference type="SAM" id="SignalP"/>
    </source>
</evidence>
<dbReference type="PANTHER" id="PTHR10201:SF213">
    <property type="entry name" value="METALLOENDOPROTEINASE 2-MMP-LIKE"/>
    <property type="match status" value="1"/>
</dbReference>
<dbReference type="InterPro" id="IPR006026">
    <property type="entry name" value="Peptidase_Metallo"/>
</dbReference>
<dbReference type="Pfam" id="PF00413">
    <property type="entry name" value="Peptidase_M10"/>
    <property type="match status" value="1"/>
</dbReference>
<evidence type="ECO:0000256" key="5">
    <source>
        <dbReference type="ARBA" id="ARBA00022833"/>
    </source>
</evidence>
<dbReference type="Gene3D" id="3.40.390.10">
    <property type="entry name" value="Collagenase (Catalytic Domain)"/>
    <property type="match status" value="1"/>
</dbReference>
<keyword evidence="6" id="KW-0482">Metalloprotease</keyword>
<dbReference type="Pfam" id="PF01471">
    <property type="entry name" value="PG_binding_1"/>
    <property type="match status" value="1"/>
</dbReference>
<feature type="binding site" evidence="9">
    <location>
        <position position="263"/>
    </location>
    <ligand>
        <name>Ca(2+)</name>
        <dbReference type="ChEBI" id="CHEBI:29108"/>
        <label>3</label>
    </ligand>
</feature>
<feature type="binding site" evidence="8">
    <location>
        <position position="292"/>
    </location>
    <ligand>
        <name>Zn(2+)</name>
        <dbReference type="ChEBI" id="CHEBI:29105"/>
        <label>2</label>
        <note>catalytic</note>
    </ligand>
</feature>
<evidence type="ECO:0000256" key="1">
    <source>
        <dbReference type="ARBA" id="ARBA00009614"/>
    </source>
</evidence>
<evidence type="ECO:0000256" key="8">
    <source>
        <dbReference type="PIRSR" id="PIRSR001191-2"/>
    </source>
</evidence>
<name>A0ABD1I600_SALDI</name>
<feature type="binding site" evidence="8">
    <location>
        <position position="282"/>
    </location>
    <ligand>
        <name>Zn(2+)</name>
        <dbReference type="ChEBI" id="CHEBI:29105"/>
        <label>2</label>
        <note>catalytic</note>
    </ligand>
</feature>
<feature type="binding site" evidence="9">
    <location>
        <position position="233"/>
    </location>
    <ligand>
        <name>Zn(2+)</name>
        <dbReference type="ChEBI" id="CHEBI:29105"/>
        <label>1</label>
    </ligand>
</feature>
<dbReference type="InterPro" id="IPR024079">
    <property type="entry name" value="MetalloPept_cat_dom_sf"/>
</dbReference>
<comment type="caution">
    <text evidence="12">The sequence shown here is derived from an EMBL/GenBank/DDBJ whole genome shotgun (WGS) entry which is preliminary data.</text>
</comment>
<comment type="similarity">
    <text evidence="1">Belongs to the peptidase M10A family. Matrix metalloproteinases (MMPs) subfamily.</text>
</comment>
<feature type="binding site" evidence="8">
    <location>
        <position position="286"/>
    </location>
    <ligand>
        <name>Zn(2+)</name>
        <dbReference type="ChEBI" id="CHEBI:29105"/>
        <label>2</label>
        <note>catalytic</note>
    </ligand>
</feature>
<dbReference type="InterPro" id="IPR001818">
    <property type="entry name" value="Pept_M10_metallopeptidase"/>
</dbReference>
<proteinExistence type="inferred from homology"/>